<name>X0XC10_9ZZZZ</name>
<gene>
    <name evidence="1" type="ORF">S01H1_69569</name>
</gene>
<proteinExistence type="predicted"/>
<protein>
    <submittedName>
        <fullName evidence="1">Uncharacterized protein</fullName>
    </submittedName>
</protein>
<organism evidence="1">
    <name type="scientific">marine sediment metagenome</name>
    <dbReference type="NCBI Taxonomy" id="412755"/>
    <lineage>
        <taxon>unclassified sequences</taxon>
        <taxon>metagenomes</taxon>
        <taxon>ecological metagenomes</taxon>
    </lineage>
</organism>
<accession>X0XC10</accession>
<reference evidence="1" key="1">
    <citation type="journal article" date="2014" name="Front. Microbiol.">
        <title>High frequency of phylogenetically diverse reductive dehalogenase-homologous genes in deep subseafloor sedimentary metagenomes.</title>
        <authorList>
            <person name="Kawai M."/>
            <person name="Futagami T."/>
            <person name="Toyoda A."/>
            <person name="Takaki Y."/>
            <person name="Nishi S."/>
            <person name="Hori S."/>
            <person name="Arai W."/>
            <person name="Tsubouchi T."/>
            <person name="Morono Y."/>
            <person name="Uchiyama I."/>
            <person name="Ito T."/>
            <person name="Fujiyama A."/>
            <person name="Inagaki F."/>
            <person name="Takami H."/>
        </authorList>
    </citation>
    <scope>NUCLEOTIDE SEQUENCE</scope>
    <source>
        <strain evidence="1">Expedition CK06-06</strain>
    </source>
</reference>
<dbReference type="EMBL" id="BARS01046203">
    <property type="protein sequence ID" value="GAG40615.1"/>
    <property type="molecule type" value="Genomic_DNA"/>
</dbReference>
<evidence type="ECO:0000313" key="1">
    <source>
        <dbReference type="EMBL" id="GAG40615.1"/>
    </source>
</evidence>
<comment type="caution">
    <text evidence="1">The sequence shown here is derived from an EMBL/GenBank/DDBJ whole genome shotgun (WGS) entry which is preliminary data.</text>
</comment>
<sequence>MQNAQGIDDDENVYSVSEEIKTVKKFINEYADLKNSVIGEEEYPFSFRPFFGLGNTYRPTRVRKPVYKQTRRKKSQQRYAKCPFADYIGLTPTPVYKKKTRRVYDEQPDLGINFRVDGELVQRLEVQDIGLDEEKQYFPGKGHVTVHDNYVKIGYKAYKIKEDQYGDDCIVIGNNVHYITTNTYGTTELDI</sequence>
<dbReference type="AlphaFoldDB" id="X0XC10"/>